<keyword evidence="6" id="KW-0967">Endosome</keyword>
<feature type="transmembrane region" description="Helical" evidence="11">
    <location>
        <begin position="314"/>
        <end position="334"/>
    </location>
</feature>
<keyword evidence="4 11" id="KW-0812">Transmembrane</keyword>
<sequence>MYTSIPAESESSIPLGDQSSRTMRVERRGHRARFQSRSLQPPSVVSLMGGLLPFGSNVYYVYRFMLLVFVILVIVTVCVTIVGTYFLLNAENYHWQWTSFCPAASTAVSVYLYSFYYYYYYYVKSKMSGFFQTSFYFGYTTMFCIGLGILCGAVGFLGSNLFSRVNVIRDLDDHFVSRHNCCLGDEVNLDSNLDLFDNQIFHSSPCDCFFLRLRKYVRRGLDDHLSLVVTVVWITIKLFILLIVIGFGFLHGSYYNCSRLRKYVMRDLDDHLSFVILVIAVMAGFAYVMDKDGEFRNSFNDDWDRILSKHPIPFYYCIGVVTFFVLIGFLGLILHCSSLNGNDPRMDGCQNCCYGWGILDCFPASTTTIRANDLSNHLQIVVLLFILFFT</sequence>
<reference evidence="12" key="1">
    <citation type="submission" date="2019-12" db="EMBL/GenBank/DDBJ databases">
        <title>Genome sequencing and annotation of Brassica cretica.</title>
        <authorList>
            <person name="Studholme D.J."/>
            <person name="Sarris P."/>
        </authorList>
    </citation>
    <scope>NUCLEOTIDE SEQUENCE</scope>
    <source>
        <strain evidence="12">PFS-109/04</strain>
        <tissue evidence="12">Leaf</tissue>
    </source>
</reference>
<comment type="similarity">
    <text evidence="3">Belongs to the nonaspanin (TM9SF) (TC 9.A.2) family.</text>
</comment>
<evidence type="ECO:0000256" key="11">
    <source>
        <dbReference type="SAM" id="Phobius"/>
    </source>
</evidence>
<evidence type="ECO:0000256" key="10">
    <source>
        <dbReference type="SAM" id="MobiDB-lite"/>
    </source>
</evidence>
<feature type="transmembrane region" description="Helical" evidence="11">
    <location>
        <begin position="271"/>
        <end position="289"/>
    </location>
</feature>
<keyword evidence="7 11" id="KW-1133">Transmembrane helix</keyword>
<evidence type="ECO:0000313" key="13">
    <source>
        <dbReference type="Proteomes" id="UP000712600"/>
    </source>
</evidence>
<keyword evidence="5" id="KW-0732">Signal</keyword>
<dbReference type="EMBL" id="QGKX02000095">
    <property type="protein sequence ID" value="KAF3575359.1"/>
    <property type="molecule type" value="Genomic_DNA"/>
</dbReference>
<dbReference type="GO" id="GO:0010008">
    <property type="term" value="C:endosome membrane"/>
    <property type="evidence" value="ECO:0007669"/>
    <property type="project" value="UniProtKB-SubCell"/>
</dbReference>
<dbReference type="PANTHER" id="PTHR46347:SF4">
    <property type="entry name" value="RING_FYVE_PHD ZINC FINGER SUPERFAMILY PROTEIN"/>
    <property type="match status" value="1"/>
</dbReference>
<evidence type="ECO:0000256" key="8">
    <source>
        <dbReference type="ARBA" id="ARBA00023034"/>
    </source>
</evidence>
<gene>
    <name evidence="12" type="ORF">F2Q69_00060638</name>
</gene>
<evidence type="ECO:0000256" key="5">
    <source>
        <dbReference type="ARBA" id="ARBA00022729"/>
    </source>
</evidence>
<keyword evidence="9 11" id="KW-0472">Membrane</keyword>
<comment type="caution">
    <text evidence="12">The sequence shown here is derived from an EMBL/GenBank/DDBJ whole genome shotgun (WGS) entry which is preliminary data.</text>
</comment>
<feature type="transmembrane region" description="Helical" evidence="11">
    <location>
        <begin position="60"/>
        <end position="88"/>
    </location>
</feature>
<proteinExistence type="inferred from homology"/>
<dbReference type="PANTHER" id="PTHR46347">
    <property type="entry name" value="RING/FYVE/PHD ZINC FINGER SUPERFAMILY PROTEIN"/>
    <property type="match status" value="1"/>
</dbReference>
<feature type="transmembrane region" description="Helical" evidence="11">
    <location>
        <begin position="139"/>
        <end position="162"/>
    </location>
</feature>
<dbReference type="GO" id="GO:0000139">
    <property type="term" value="C:Golgi membrane"/>
    <property type="evidence" value="ECO:0007669"/>
    <property type="project" value="UniProtKB-SubCell"/>
</dbReference>
<comment type="subcellular location">
    <subcellularLocation>
        <location evidence="1">Endosome membrane</location>
        <topology evidence="1">Multi-pass membrane protein</topology>
    </subcellularLocation>
    <subcellularLocation>
        <location evidence="2">Golgi apparatus membrane</location>
        <topology evidence="2">Multi-pass membrane protein</topology>
    </subcellularLocation>
</comment>
<feature type="compositionally biased region" description="Polar residues" evidence="10">
    <location>
        <begin position="9"/>
        <end position="22"/>
    </location>
</feature>
<evidence type="ECO:0000256" key="6">
    <source>
        <dbReference type="ARBA" id="ARBA00022753"/>
    </source>
</evidence>
<evidence type="ECO:0008006" key="14">
    <source>
        <dbReference type="Google" id="ProtNLM"/>
    </source>
</evidence>
<organism evidence="12 13">
    <name type="scientific">Brassica cretica</name>
    <name type="common">Mustard</name>
    <dbReference type="NCBI Taxonomy" id="69181"/>
    <lineage>
        <taxon>Eukaryota</taxon>
        <taxon>Viridiplantae</taxon>
        <taxon>Streptophyta</taxon>
        <taxon>Embryophyta</taxon>
        <taxon>Tracheophyta</taxon>
        <taxon>Spermatophyta</taxon>
        <taxon>Magnoliopsida</taxon>
        <taxon>eudicotyledons</taxon>
        <taxon>Gunneridae</taxon>
        <taxon>Pentapetalae</taxon>
        <taxon>rosids</taxon>
        <taxon>malvids</taxon>
        <taxon>Brassicales</taxon>
        <taxon>Brassicaceae</taxon>
        <taxon>Brassiceae</taxon>
        <taxon>Brassica</taxon>
    </lineage>
</organism>
<feature type="transmembrane region" description="Helical" evidence="11">
    <location>
        <begin position="225"/>
        <end position="251"/>
    </location>
</feature>
<evidence type="ECO:0000256" key="2">
    <source>
        <dbReference type="ARBA" id="ARBA00004653"/>
    </source>
</evidence>
<evidence type="ECO:0000313" key="12">
    <source>
        <dbReference type="EMBL" id="KAF3575359.1"/>
    </source>
</evidence>
<accession>A0A8S9RRA6</accession>
<evidence type="ECO:0000256" key="1">
    <source>
        <dbReference type="ARBA" id="ARBA00004337"/>
    </source>
</evidence>
<evidence type="ECO:0000256" key="3">
    <source>
        <dbReference type="ARBA" id="ARBA00005227"/>
    </source>
</evidence>
<feature type="region of interest" description="Disordered" evidence="10">
    <location>
        <begin position="1"/>
        <end position="22"/>
    </location>
</feature>
<dbReference type="AlphaFoldDB" id="A0A8S9RRA6"/>
<name>A0A8S9RRA6_BRACR</name>
<dbReference type="InterPro" id="IPR004240">
    <property type="entry name" value="EMP70"/>
</dbReference>
<evidence type="ECO:0000256" key="9">
    <source>
        <dbReference type="ARBA" id="ARBA00023136"/>
    </source>
</evidence>
<keyword evidence="8" id="KW-0333">Golgi apparatus</keyword>
<dbReference type="Pfam" id="PF02990">
    <property type="entry name" value="EMP70"/>
    <property type="match status" value="1"/>
</dbReference>
<dbReference type="Proteomes" id="UP000712600">
    <property type="component" value="Unassembled WGS sequence"/>
</dbReference>
<protein>
    <recommendedName>
        <fullName evidence="14">Transmembrane 9 superfamily member</fullName>
    </recommendedName>
</protein>
<evidence type="ECO:0000256" key="7">
    <source>
        <dbReference type="ARBA" id="ARBA00022989"/>
    </source>
</evidence>
<feature type="transmembrane region" description="Helical" evidence="11">
    <location>
        <begin position="100"/>
        <end position="119"/>
    </location>
</feature>
<evidence type="ECO:0000256" key="4">
    <source>
        <dbReference type="ARBA" id="ARBA00022692"/>
    </source>
</evidence>